<evidence type="ECO:0000256" key="1">
    <source>
        <dbReference type="SAM" id="Phobius"/>
    </source>
</evidence>
<dbReference type="Proteomes" id="UP000323946">
    <property type="component" value="Unassembled WGS sequence"/>
</dbReference>
<sequence>MGRPLAALFRIAVLITAVIGVYLTSKDGFASSLVYFTIQSNALVAVVFAWASWATVRGSGQPPAWLKGGSTLYIAITGLVYNLVLADAPFQMTPASSGTADLSNQLVHVIVPIAAVADWLLFDEHRRFRWAAAAAWLAYPVGYLVFALVRGALLDGPNRYPYPFIDLDVLGYDGLALNLLIYGGAFWLLGLVLVAADRILPRNAVPTPEPVPERVAA</sequence>
<evidence type="ECO:0008006" key="4">
    <source>
        <dbReference type="Google" id="ProtNLM"/>
    </source>
</evidence>
<dbReference type="InterPro" id="IPR049713">
    <property type="entry name" value="Pr6Pr-like"/>
</dbReference>
<dbReference type="NCBIfam" id="NF038065">
    <property type="entry name" value="Pr6Pr"/>
    <property type="match status" value="1"/>
</dbReference>
<dbReference type="OrthoDB" id="9809977at2"/>
<proteinExistence type="predicted"/>
<protein>
    <recommendedName>
        <fullName evidence="4">Pr6Pr family membrane protein</fullName>
    </recommendedName>
</protein>
<feature type="transmembrane region" description="Helical" evidence="1">
    <location>
        <begin position="105"/>
        <end position="122"/>
    </location>
</feature>
<feature type="transmembrane region" description="Helical" evidence="1">
    <location>
        <begin position="7"/>
        <end position="23"/>
    </location>
</feature>
<feature type="transmembrane region" description="Helical" evidence="1">
    <location>
        <begin position="174"/>
        <end position="196"/>
    </location>
</feature>
<gene>
    <name evidence="2" type="ORF">F1721_18285</name>
</gene>
<organism evidence="2 3">
    <name type="scientific">Saccharopolyspora hirsuta</name>
    <dbReference type="NCBI Taxonomy" id="1837"/>
    <lineage>
        <taxon>Bacteria</taxon>
        <taxon>Bacillati</taxon>
        <taxon>Actinomycetota</taxon>
        <taxon>Actinomycetes</taxon>
        <taxon>Pseudonocardiales</taxon>
        <taxon>Pseudonocardiaceae</taxon>
        <taxon>Saccharopolyspora</taxon>
    </lineage>
</organism>
<accession>A0A5M7BRN0</accession>
<name>A0A5M7BRN0_SACHI</name>
<keyword evidence="1" id="KW-0812">Transmembrane</keyword>
<keyword evidence="1" id="KW-0472">Membrane</keyword>
<evidence type="ECO:0000313" key="2">
    <source>
        <dbReference type="EMBL" id="KAA5831790.1"/>
    </source>
</evidence>
<dbReference type="RefSeq" id="WP_150067934.1">
    <property type="nucleotide sequence ID" value="NZ_JBEPDJ010000001.1"/>
</dbReference>
<dbReference type="EMBL" id="VWPH01000008">
    <property type="protein sequence ID" value="KAA5831790.1"/>
    <property type="molecule type" value="Genomic_DNA"/>
</dbReference>
<keyword evidence="1" id="KW-1133">Transmembrane helix</keyword>
<reference evidence="2 3" key="1">
    <citation type="submission" date="2019-09" db="EMBL/GenBank/DDBJ databases">
        <title>Draft genome sequence of the thermophilic Saccharopolyspora hirsuta VKM Ac-666T.</title>
        <authorList>
            <person name="Lobastova T.G."/>
            <person name="Fokina V."/>
            <person name="Bragin E.Y."/>
            <person name="Shtratnikova V.Y."/>
            <person name="Starodumova I.P."/>
            <person name="Tarlachkov S.V."/>
            <person name="Donova M.V."/>
        </authorList>
    </citation>
    <scope>NUCLEOTIDE SEQUENCE [LARGE SCALE GENOMIC DNA]</scope>
    <source>
        <strain evidence="2 3">VKM Ac-666</strain>
    </source>
</reference>
<feature type="transmembrane region" description="Helical" evidence="1">
    <location>
        <begin position="134"/>
        <end position="154"/>
    </location>
</feature>
<keyword evidence="3" id="KW-1185">Reference proteome</keyword>
<evidence type="ECO:0000313" key="3">
    <source>
        <dbReference type="Proteomes" id="UP000323946"/>
    </source>
</evidence>
<feature type="transmembrane region" description="Helical" evidence="1">
    <location>
        <begin position="29"/>
        <end position="53"/>
    </location>
</feature>
<feature type="transmembrane region" description="Helical" evidence="1">
    <location>
        <begin position="65"/>
        <end position="85"/>
    </location>
</feature>
<dbReference type="AlphaFoldDB" id="A0A5M7BRN0"/>
<comment type="caution">
    <text evidence="2">The sequence shown here is derived from an EMBL/GenBank/DDBJ whole genome shotgun (WGS) entry which is preliminary data.</text>
</comment>